<feature type="compositionally biased region" description="Acidic residues" evidence="1">
    <location>
        <begin position="235"/>
        <end position="247"/>
    </location>
</feature>
<comment type="caution">
    <text evidence="2">The sequence shown here is derived from an EMBL/GenBank/DDBJ whole genome shotgun (WGS) entry which is preliminary data.</text>
</comment>
<proteinExistence type="predicted"/>
<dbReference type="Proteomes" id="UP000678228">
    <property type="component" value="Unassembled WGS sequence"/>
</dbReference>
<accession>A0A940WXP8</accession>
<evidence type="ECO:0000256" key="1">
    <source>
        <dbReference type="SAM" id="MobiDB-lite"/>
    </source>
</evidence>
<sequence>MKYKDEHPFDDKLERLNHSVYLDETKHKELGQRLMYSLDKRPKRNILLKTVKYTSSLAAIVLACLIGYQVAQHYFLQEEVVPAPPKTVIDETKPDQNQIDITKASQVADAIVERNDLKLAKDIADLSASYTKDDFSLPLSEIEKNGKFDFDNSVHETLETLLSYVQENNYPDEVETFFHSIHQNFVPNELLTNQHTLESVYAIFEIMKERGFYAEDEDKPEATEKEPEMPKDEDTVVEEEPLTEEQEEQRSDEPVDPITVNNNRISDPEFLAYVEQGQIKGIDVIITETPIDQWGQPDETTDSEGGYKLYYESCQCHLGVAAHSYKPNQSSQHGLKVTTMHLDIHLTKEEILASLGKPSLSEISEMDSKYFIRYEVGSYLLTFYSPTDDDTLFNSLALRVNNNE</sequence>
<feature type="compositionally biased region" description="Basic and acidic residues" evidence="1">
    <location>
        <begin position="220"/>
        <end position="234"/>
    </location>
</feature>
<evidence type="ECO:0000313" key="3">
    <source>
        <dbReference type="Proteomes" id="UP000678228"/>
    </source>
</evidence>
<dbReference type="AlphaFoldDB" id="A0A940WXP8"/>
<organism evidence="2 3">
    <name type="scientific">Halalkalibacter suaedae</name>
    <dbReference type="NCBI Taxonomy" id="2822140"/>
    <lineage>
        <taxon>Bacteria</taxon>
        <taxon>Bacillati</taxon>
        <taxon>Bacillota</taxon>
        <taxon>Bacilli</taxon>
        <taxon>Bacillales</taxon>
        <taxon>Bacillaceae</taxon>
        <taxon>Halalkalibacter</taxon>
    </lineage>
</organism>
<protein>
    <submittedName>
        <fullName evidence="2">Uncharacterized protein</fullName>
    </submittedName>
</protein>
<gene>
    <name evidence="2" type="ORF">J7W16_03750</name>
</gene>
<name>A0A940WXP8_9BACI</name>
<dbReference type="RefSeq" id="WP_210595842.1">
    <property type="nucleotide sequence ID" value="NZ_JAGKSQ010000001.1"/>
</dbReference>
<keyword evidence="3" id="KW-1185">Reference proteome</keyword>
<feature type="region of interest" description="Disordered" evidence="1">
    <location>
        <begin position="214"/>
        <end position="261"/>
    </location>
</feature>
<evidence type="ECO:0000313" key="2">
    <source>
        <dbReference type="EMBL" id="MBP3950235.1"/>
    </source>
</evidence>
<reference evidence="2" key="1">
    <citation type="submission" date="2021-03" db="EMBL/GenBank/DDBJ databases">
        <title>Bacillus suaedae sp. nov., isolated from Suaeda aralocaspica.</title>
        <authorList>
            <person name="Lei R.F.R."/>
        </authorList>
    </citation>
    <scope>NUCLEOTIDE SEQUENCE</scope>
    <source>
        <strain evidence="2">YZJH907-2</strain>
    </source>
</reference>
<dbReference type="EMBL" id="JAGKSQ010000001">
    <property type="protein sequence ID" value="MBP3950235.1"/>
    <property type="molecule type" value="Genomic_DNA"/>
</dbReference>